<proteinExistence type="predicted"/>
<accession>A0AAD6TUH7</accession>
<feature type="region of interest" description="Disordered" evidence="1">
    <location>
        <begin position="644"/>
        <end position="689"/>
    </location>
</feature>
<dbReference type="InterPro" id="IPR040521">
    <property type="entry name" value="KDZ"/>
</dbReference>
<name>A0AAD6TUH7_9AGAR</name>
<dbReference type="EMBL" id="JARJCN010000095">
    <property type="protein sequence ID" value="KAJ7075471.1"/>
    <property type="molecule type" value="Genomic_DNA"/>
</dbReference>
<sequence>MPVSPYFPTVGITVRALETYCVRALCDLHGVPPRTYLAQQFTVAFDVYLAIRAVVDKRVQVALGRNTPNWRLKNSCPSCLYKLEGEEELTFPILATIDGNNSLKRFWRREQEVFEEDGSAIPGASKERVDRREPPGDYYLPREEVDRWAKEGLEEMMKGFVADEEWVEDDDGCGERWQNMKEDVTARAYGMYDETGFFPALCRHNFVLVVVDMVKSGELAKYGFAIVNHLMRCLGKLGLGYDIGCKFDKMVKSHPGLSGLATEIGFKCLVGAFHGCGHCRLCQAKNLTTYVKGVGLEGCESFFSKSNALASTTRYATAFHRKQAITTYLKHSDTFDAYQSLSLVLCNKYRAALKVKATMPALMRAMTALGVESRAVFETWLDKEKAFLQMLTKELPQETLEMEYYQKMVNLLAHEERLAEVLRLPAPAELPGADGTGYQRAAAATRAIETGWRHALELVDKALAMVQELELRLDTERWLPGSERWEAAATMVGRCRYQRALDGLEGLIIARMFELFKVNLAGTVVDYAFLSDFDLLREGREDIRGEPWALPSGRAAMDQHFKLLRADEEIQWLNLEIRRLVTYIPDEENFLLAHQVGLHRMERGRFNALHIVRLGKLSTEQGFTGCIYPGVSQSKERHVRVAPSITAEDSGMSPPSPRADVEMETADEAGSSGEEDDDDGEDADVEGLSDAFVNIVRVAHDGT</sequence>
<dbReference type="AlphaFoldDB" id="A0AAD6TUH7"/>
<feature type="compositionally biased region" description="Acidic residues" evidence="1">
    <location>
        <begin position="662"/>
        <end position="687"/>
    </location>
</feature>
<keyword evidence="3" id="KW-1185">Reference proteome</keyword>
<dbReference type="Proteomes" id="UP001222325">
    <property type="component" value="Unassembled WGS sequence"/>
</dbReference>
<evidence type="ECO:0000313" key="3">
    <source>
        <dbReference type="Proteomes" id="UP001222325"/>
    </source>
</evidence>
<dbReference type="PANTHER" id="PTHR33096">
    <property type="entry name" value="CXC2 DOMAIN-CONTAINING PROTEIN"/>
    <property type="match status" value="1"/>
</dbReference>
<evidence type="ECO:0000313" key="2">
    <source>
        <dbReference type="EMBL" id="KAJ7075471.1"/>
    </source>
</evidence>
<dbReference type="Pfam" id="PF18758">
    <property type="entry name" value="KDZ"/>
    <property type="match status" value="1"/>
</dbReference>
<comment type="caution">
    <text evidence="2">The sequence shown here is derived from an EMBL/GenBank/DDBJ whole genome shotgun (WGS) entry which is preliminary data.</text>
</comment>
<dbReference type="PANTHER" id="PTHR33096:SF1">
    <property type="entry name" value="CXC1-LIKE CYSTEINE CLUSTER ASSOCIATED WITH KDZ TRANSPOSASES DOMAIN-CONTAINING PROTEIN"/>
    <property type="match status" value="1"/>
</dbReference>
<protein>
    <recommendedName>
        <fullName evidence="4">CxC1-like cysteine cluster associated with KDZ transposases domain-containing protein</fullName>
    </recommendedName>
</protein>
<organism evidence="2 3">
    <name type="scientific">Mycena belliarum</name>
    <dbReference type="NCBI Taxonomy" id="1033014"/>
    <lineage>
        <taxon>Eukaryota</taxon>
        <taxon>Fungi</taxon>
        <taxon>Dikarya</taxon>
        <taxon>Basidiomycota</taxon>
        <taxon>Agaricomycotina</taxon>
        <taxon>Agaricomycetes</taxon>
        <taxon>Agaricomycetidae</taxon>
        <taxon>Agaricales</taxon>
        <taxon>Marasmiineae</taxon>
        <taxon>Mycenaceae</taxon>
        <taxon>Mycena</taxon>
    </lineage>
</organism>
<reference evidence="2" key="1">
    <citation type="submission" date="2023-03" db="EMBL/GenBank/DDBJ databases">
        <title>Massive genome expansion in bonnet fungi (Mycena s.s.) driven by repeated elements and novel gene families across ecological guilds.</title>
        <authorList>
            <consortium name="Lawrence Berkeley National Laboratory"/>
            <person name="Harder C.B."/>
            <person name="Miyauchi S."/>
            <person name="Viragh M."/>
            <person name="Kuo A."/>
            <person name="Thoen E."/>
            <person name="Andreopoulos B."/>
            <person name="Lu D."/>
            <person name="Skrede I."/>
            <person name="Drula E."/>
            <person name="Henrissat B."/>
            <person name="Morin E."/>
            <person name="Kohler A."/>
            <person name="Barry K."/>
            <person name="LaButti K."/>
            <person name="Morin E."/>
            <person name="Salamov A."/>
            <person name="Lipzen A."/>
            <person name="Mereny Z."/>
            <person name="Hegedus B."/>
            <person name="Baldrian P."/>
            <person name="Stursova M."/>
            <person name="Weitz H."/>
            <person name="Taylor A."/>
            <person name="Grigoriev I.V."/>
            <person name="Nagy L.G."/>
            <person name="Martin F."/>
            <person name="Kauserud H."/>
        </authorList>
    </citation>
    <scope>NUCLEOTIDE SEQUENCE</scope>
    <source>
        <strain evidence="2">CBHHK173m</strain>
    </source>
</reference>
<evidence type="ECO:0008006" key="4">
    <source>
        <dbReference type="Google" id="ProtNLM"/>
    </source>
</evidence>
<gene>
    <name evidence="2" type="ORF">B0H15DRAFT_925447</name>
</gene>
<evidence type="ECO:0000256" key="1">
    <source>
        <dbReference type="SAM" id="MobiDB-lite"/>
    </source>
</evidence>